<keyword evidence="2" id="KW-1185">Reference proteome</keyword>
<gene>
    <name evidence="1" type="ORF">THIOM_002155</name>
</gene>
<evidence type="ECO:0000313" key="2">
    <source>
        <dbReference type="Proteomes" id="UP000076962"/>
    </source>
</evidence>
<dbReference type="EMBL" id="LUTY01001199">
    <property type="protein sequence ID" value="OAD22061.1"/>
    <property type="molecule type" value="Genomic_DNA"/>
</dbReference>
<dbReference type="AlphaFoldDB" id="A0A176S1W2"/>
<protein>
    <submittedName>
        <fullName evidence="1">Uncharacterized protein</fullName>
    </submittedName>
</protein>
<evidence type="ECO:0000313" key="1">
    <source>
        <dbReference type="EMBL" id="OAD22061.1"/>
    </source>
</evidence>
<comment type="caution">
    <text evidence="1">The sequence shown here is derived from an EMBL/GenBank/DDBJ whole genome shotgun (WGS) entry which is preliminary data.</text>
</comment>
<organism evidence="1 2">
    <name type="scientific">Candidatus Thiomargarita nelsonii</name>
    <dbReference type="NCBI Taxonomy" id="1003181"/>
    <lineage>
        <taxon>Bacteria</taxon>
        <taxon>Pseudomonadati</taxon>
        <taxon>Pseudomonadota</taxon>
        <taxon>Gammaproteobacteria</taxon>
        <taxon>Thiotrichales</taxon>
        <taxon>Thiotrichaceae</taxon>
        <taxon>Thiomargarita</taxon>
    </lineage>
</organism>
<proteinExistence type="predicted"/>
<reference evidence="1 2" key="1">
    <citation type="submission" date="2016-05" db="EMBL/GenBank/DDBJ databases">
        <title>Single-cell genome of chain-forming Candidatus Thiomargarita nelsonii and comparison to other large sulfur-oxidizing bacteria.</title>
        <authorList>
            <person name="Winkel M."/>
            <person name="Salman V."/>
            <person name="Woyke T."/>
            <person name="Schulz-Vogt H."/>
            <person name="Richter M."/>
            <person name="Flood B."/>
            <person name="Bailey J."/>
            <person name="Amann R."/>
            <person name="Mussmann M."/>
        </authorList>
    </citation>
    <scope>NUCLEOTIDE SEQUENCE [LARGE SCALE GENOMIC DNA]</scope>
    <source>
        <strain evidence="1 2">THI036</strain>
    </source>
</reference>
<sequence>MYNDFELQNTILSKQTAILKKVIGSRLLDIERWFVMSPERFLEDKKFAPVDFFPFNSGPTQFFFENNHIHTFDVYGEQLSLVLLPKPIRWDNFASVYRLSTYQPVPDAIRSCLNKTCVDVRFWLYND</sequence>
<feature type="non-terminal residue" evidence="1">
    <location>
        <position position="127"/>
    </location>
</feature>
<accession>A0A176S1W2</accession>
<name>A0A176S1W2_9GAMM</name>
<dbReference type="Proteomes" id="UP000076962">
    <property type="component" value="Unassembled WGS sequence"/>
</dbReference>